<gene>
    <name evidence="9" type="ORF">FSB76_04330</name>
</gene>
<evidence type="ECO:0000256" key="2">
    <source>
        <dbReference type="ARBA" id="ARBA00006285"/>
    </source>
</evidence>
<dbReference type="PRINTS" id="PR00738">
    <property type="entry name" value="GLHYDRLASE20"/>
</dbReference>
<dbReference type="OrthoDB" id="9810898at2"/>
<dbReference type="AlphaFoldDB" id="A0A5B8VU78"/>
<feature type="active site" description="Proton donor" evidence="6">
    <location>
        <position position="298"/>
    </location>
</feature>
<evidence type="ECO:0000256" key="1">
    <source>
        <dbReference type="ARBA" id="ARBA00001231"/>
    </source>
</evidence>
<dbReference type="RefSeq" id="WP_147052358.1">
    <property type="nucleotide sequence ID" value="NZ_CP042437.1"/>
</dbReference>
<reference evidence="9 10" key="1">
    <citation type="journal article" date="2013" name="J. Microbiol.">
        <title>Mucilaginibacter ginsenosidivorax sp. nov., with ginsenoside converting activity isolated from sediment.</title>
        <authorList>
            <person name="Kim J.K."/>
            <person name="Choi T.E."/>
            <person name="Liu Q.M."/>
            <person name="Park H.Y."/>
            <person name="Yi T.H."/>
            <person name="Yoon M.H."/>
            <person name="Kim S.C."/>
            <person name="Im W.T."/>
        </authorList>
    </citation>
    <scope>NUCLEOTIDE SEQUENCE [LARGE SCALE GENOMIC DNA]</scope>
    <source>
        <strain evidence="9 10">KHI28</strain>
    </source>
</reference>
<name>A0A5B8VU78_9SPHI</name>
<dbReference type="Gene3D" id="3.30.379.10">
    <property type="entry name" value="Chitobiase/beta-hexosaminidase domain 2-like"/>
    <property type="match status" value="1"/>
</dbReference>
<feature type="domain" description="Glycoside hydrolase family 20 catalytic" evidence="7">
    <location>
        <begin position="160"/>
        <end position="459"/>
    </location>
</feature>
<evidence type="ECO:0000259" key="7">
    <source>
        <dbReference type="Pfam" id="PF00728"/>
    </source>
</evidence>
<dbReference type="Pfam" id="PF02838">
    <property type="entry name" value="Glyco_hydro_20b"/>
    <property type="match status" value="1"/>
</dbReference>
<protein>
    <recommendedName>
        <fullName evidence="3">beta-N-acetylhexosaminidase</fullName>
        <ecNumber evidence="3">3.2.1.52</ecNumber>
    </recommendedName>
</protein>
<dbReference type="InterPro" id="IPR025705">
    <property type="entry name" value="Beta_hexosaminidase_sua/sub"/>
</dbReference>
<dbReference type="GO" id="GO:0005975">
    <property type="term" value="P:carbohydrate metabolic process"/>
    <property type="evidence" value="ECO:0007669"/>
    <property type="project" value="InterPro"/>
</dbReference>
<organism evidence="9 10">
    <name type="scientific">Mucilaginibacter ginsenosidivorax</name>
    <dbReference type="NCBI Taxonomy" id="862126"/>
    <lineage>
        <taxon>Bacteria</taxon>
        <taxon>Pseudomonadati</taxon>
        <taxon>Bacteroidota</taxon>
        <taxon>Sphingobacteriia</taxon>
        <taxon>Sphingobacteriales</taxon>
        <taxon>Sphingobacteriaceae</taxon>
        <taxon>Mucilaginibacter</taxon>
    </lineage>
</organism>
<evidence type="ECO:0000313" key="9">
    <source>
        <dbReference type="EMBL" id="QEC75204.1"/>
    </source>
</evidence>
<dbReference type="EC" id="3.2.1.52" evidence="3"/>
<dbReference type="Proteomes" id="UP000321362">
    <property type="component" value="Chromosome"/>
</dbReference>
<dbReference type="GO" id="GO:0030203">
    <property type="term" value="P:glycosaminoglycan metabolic process"/>
    <property type="evidence" value="ECO:0007669"/>
    <property type="project" value="TreeGrafter"/>
</dbReference>
<dbReference type="GO" id="GO:0016020">
    <property type="term" value="C:membrane"/>
    <property type="evidence" value="ECO:0007669"/>
    <property type="project" value="TreeGrafter"/>
</dbReference>
<evidence type="ECO:0000256" key="4">
    <source>
        <dbReference type="ARBA" id="ARBA00022801"/>
    </source>
</evidence>
<dbReference type="KEGG" id="mgk:FSB76_04330"/>
<proteinExistence type="inferred from homology"/>
<dbReference type="InterPro" id="IPR029018">
    <property type="entry name" value="Hex-like_dom2"/>
</dbReference>
<evidence type="ECO:0000256" key="6">
    <source>
        <dbReference type="PIRSR" id="PIRSR625705-1"/>
    </source>
</evidence>
<dbReference type="InterPro" id="IPR015883">
    <property type="entry name" value="Glyco_hydro_20_cat"/>
</dbReference>
<feature type="domain" description="Beta-hexosaminidase bacterial type N-terminal" evidence="8">
    <location>
        <begin position="38"/>
        <end position="154"/>
    </location>
</feature>
<evidence type="ECO:0000256" key="3">
    <source>
        <dbReference type="ARBA" id="ARBA00012663"/>
    </source>
</evidence>
<dbReference type="SUPFAM" id="SSF51445">
    <property type="entry name" value="(Trans)glycosidases"/>
    <property type="match status" value="1"/>
</dbReference>
<dbReference type="PANTHER" id="PTHR22600">
    <property type="entry name" value="BETA-HEXOSAMINIDASE"/>
    <property type="match status" value="1"/>
</dbReference>
<evidence type="ECO:0000259" key="8">
    <source>
        <dbReference type="Pfam" id="PF02838"/>
    </source>
</evidence>
<dbReference type="Pfam" id="PF00728">
    <property type="entry name" value="Glyco_hydro_20"/>
    <property type="match status" value="1"/>
</dbReference>
<accession>A0A5B8VU78</accession>
<keyword evidence="4 9" id="KW-0378">Hydrolase</keyword>
<evidence type="ECO:0000256" key="5">
    <source>
        <dbReference type="ARBA" id="ARBA00023295"/>
    </source>
</evidence>
<keyword evidence="5" id="KW-0326">Glycosidase</keyword>
<dbReference type="Gene3D" id="3.20.20.80">
    <property type="entry name" value="Glycosidases"/>
    <property type="match status" value="1"/>
</dbReference>
<keyword evidence="10" id="KW-1185">Reference proteome</keyword>
<dbReference type="GO" id="GO:0004563">
    <property type="term" value="F:beta-N-acetylhexosaminidase activity"/>
    <property type="evidence" value="ECO:0007669"/>
    <property type="project" value="UniProtKB-EC"/>
</dbReference>
<dbReference type="PANTHER" id="PTHR22600:SF57">
    <property type="entry name" value="BETA-N-ACETYLHEXOSAMINIDASE"/>
    <property type="match status" value="1"/>
</dbReference>
<dbReference type="InterPro" id="IPR017853">
    <property type="entry name" value="GH"/>
</dbReference>
<evidence type="ECO:0000313" key="10">
    <source>
        <dbReference type="Proteomes" id="UP000321362"/>
    </source>
</evidence>
<dbReference type="EMBL" id="CP042437">
    <property type="protein sequence ID" value="QEC75204.1"/>
    <property type="molecule type" value="Genomic_DNA"/>
</dbReference>
<comment type="similarity">
    <text evidence="2">Belongs to the glycosyl hydrolase 20 family.</text>
</comment>
<dbReference type="SUPFAM" id="SSF55545">
    <property type="entry name" value="beta-N-acetylhexosaminidase-like domain"/>
    <property type="match status" value="1"/>
</dbReference>
<dbReference type="InterPro" id="IPR015882">
    <property type="entry name" value="HEX_bac_N"/>
</dbReference>
<comment type="catalytic activity">
    <reaction evidence="1">
        <text>Hydrolysis of terminal non-reducing N-acetyl-D-hexosamine residues in N-acetyl-beta-D-hexosaminides.</text>
        <dbReference type="EC" id="3.2.1.52"/>
    </reaction>
</comment>
<sequence length="702" mass="80752">MLKKVKHARYIMILTMFVWLCSVCVAKGTGTFDRYFKLLPRPQNVQALNGEGLLFTDLHSICLNNVDANLVIPGLLNTLPHSSIKTKGSLLLILKKDLALPSDEGYILLVKSKKVVIEATSNSGLFYGMQTLNQLLEDARDQNVPIPACRITDYPAIPVRAVHIDLKNHLDAGNYYYRTIDRLAAIKVNNIIFEFEDKLRYKKAKDVGAADAISIGEFAALSKYAKDRFIEISPLVQGLGHASFILKHDVYKDLRDNPASDWSFDPLNPKTYDLQFSMYEDAIAATPYGKYLHVGGDEVGSLGKSELSKASGKSPLELQMYWLKKVTDFAVEHHRIPIFWDDMVFKLGNLYQTTWDSTLSKKEVDELWEKNKNTLDKNIPLFPRNCIYMRWNYEAPAAAGNILALDWYKAHNLDVMAATSAQMSYAMLQRNQSNFQSIKDFCRLTAHKQLKGILCTVWDDSSPHFETTWRGLHDFAWFSWNDKDYSEKVVHATFRHRFYSPKLAGERYEFEDILERAVSVWDTAFIVNGDRENYHQSFKLVDMPNKSKSGQWTALYKGRLKQAEKAVSMYDTVKNRIAEAMVLALRNRYTLEVFGQINELQAYSSKLLILLKQYDDARSLADKNLVLHRIDDYESQFPVIRSRLEKVFSVTRIMARPAGYKLDSNLHAHLASSTYNTDWMYWYELAMNRKVSEWVKSNHVEQ</sequence>